<dbReference type="GO" id="GO:0008237">
    <property type="term" value="F:metallopeptidase activity"/>
    <property type="evidence" value="ECO:0007669"/>
    <property type="project" value="UniProtKB-KW"/>
</dbReference>
<feature type="non-terminal residue" evidence="1">
    <location>
        <position position="274"/>
    </location>
</feature>
<dbReference type="Gene3D" id="3.40.390.10">
    <property type="entry name" value="Collagenase (Catalytic Domain)"/>
    <property type="match status" value="1"/>
</dbReference>
<accession>Q2PGH4</accession>
<dbReference type="Gene3D" id="3.40.1620.60">
    <property type="match status" value="1"/>
</dbReference>
<proteinExistence type="evidence at transcript level"/>
<gene>
    <name evidence="1" type="primary">met</name>
</gene>
<dbReference type="GO" id="GO:0006508">
    <property type="term" value="P:proteolysis"/>
    <property type="evidence" value="ECO:0007669"/>
    <property type="project" value="UniProtKB-KW"/>
</dbReference>
<sequence length="274" mass="30802">HEALLKGVELRFSGIQDYEIHLTPISVDQREGLTVATGPEYHNALDGAKTMEKLQSELEQYKRLYVDGDIVVFVTSKDIITSVGRNKEWLGVAERGQVCKRKIALVSDNAKTFTGTDELALQVALLLNASRDQIDNECNATDYFLLSSIYGGFHYNLSDCSERDMVKFLEQAHDPCWNDEVKDRYNGELPAKYHNTTGYDICSVYHRHNTNVETCKARWPGPARNKTCVVHCCDYRLRTPFLYMPPAADGTECGDGKICIKKECVDVGTSDSSL</sequence>
<evidence type="ECO:0000313" key="1">
    <source>
        <dbReference type="EMBL" id="BAE72664.1"/>
    </source>
</evidence>
<keyword evidence="1" id="KW-0645">Protease</keyword>
<keyword evidence="1" id="KW-0482">Metalloprotease</keyword>
<dbReference type="InterPro" id="IPR024079">
    <property type="entry name" value="MetalloPept_cat_dom_sf"/>
</dbReference>
<dbReference type="EMBL" id="AB205031">
    <property type="protein sequence ID" value="BAE72664.1"/>
    <property type="molecule type" value="mRNA"/>
</dbReference>
<protein>
    <submittedName>
        <fullName evidence="1">Metalloprotease</fullName>
    </submittedName>
</protein>
<feature type="non-terminal residue" evidence="1">
    <location>
        <position position="1"/>
    </location>
</feature>
<reference evidence="1" key="1">
    <citation type="journal article" date="2007" name="Comp. Biochem. Physiol. B, Biochem. Mol. Biol.">
        <title>Molecular characterization and comparative study of 6 salivary gland metalloproteases from the hard tick, Haemaphysalis longicornis.</title>
        <authorList>
            <person name="Harnnoi T."/>
            <person name="Sakaguchi T."/>
            <person name="Nishikawa Y."/>
            <person name="Xuan X."/>
            <person name="Fujisaki K."/>
        </authorList>
    </citation>
    <scope>NUCLEOTIDE SEQUENCE</scope>
</reference>
<dbReference type="AlphaFoldDB" id="Q2PGH4"/>
<keyword evidence="1" id="KW-0378">Hydrolase</keyword>
<name>Q2PGH4_HAELO</name>
<dbReference type="SUPFAM" id="SSF55486">
    <property type="entry name" value="Metalloproteases ('zincins'), catalytic domain"/>
    <property type="match status" value="1"/>
</dbReference>
<organism evidence="1">
    <name type="scientific">Haemaphysalis longicornis</name>
    <name type="common">Bush tick</name>
    <dbReference type="NCBI Taxonomy" id="44386"/>
    <lineage>
        <taxon>Eukaryota</taxon>
        <taxon>Metazoa</taxon>
        <taxon>Ecdysozoa</taxon>
        <taxon>Arthropoda</taxon>
        <taxon>Chelicerata</taxon>
        <taxon>Arachnida</taxon>
        <taxon>Acari</taxon>
        <taxon>Parasitiformes</taxon>
        <taxon>Ixodida</taxon>
        <taxon>Ixodoidea</taxon>
        <taxon>Ixodidae</taxon>
        <taxon>Haemaphysalinae</taxon>
        <taxon>Haemaphysalis</taxon>
    </lineage>
</organism>